<dbReference type="Pfam" id="PF07963">
    <property type="entry name" value="N_methyl"/>
    <property type="match status" value="1"/>
</dbReference>
<sequence length="203" mass="21154">MLNKLRSNKGFTLIELLIVVAIIGILAAIAIPQFSKYRIQGFNASGNSDLKNIRTSQESLYAEWQHYGLTQGLATVAGLPGAGKWGVGALVTPTAALPVCIITTDDNNLVPRGLQIPVGNNVTAMATTAAAGAGDGGSYTLAAKHLQGDVIFAADSDSTANYKMTFAAPATGLNAGYPLTAAFVPVSVNNVDDYQALPNWVKM</sequence>
<dbReference type="STRING" id="351605.Gura_2677"/>
<gene>
    <name evidence="7" type="ordered locus">Gura_2677</name>
</gene>
<reference evidence="7 8" key="1">
    <citation type="submission" date="2007-05" db="EMBL/GenBank/DDBJ databases">
        <title>Complete sequence of Geobacter uraniireducens Rf4.</title>
        <authorList>
            <consortium name="US DOE Joint Genome Institute"/>
            <person name="Copeland A."/>
            <person name="Lucas S."/>
            <person name="Lapidus A."/>
            <person name="Barry K."/>
            <person name="Detter J.C."/>
            <person name="Glavina del Rio T."/>
            <person name="Hammon N."/>
            <person name="Israni S."/>
            <person name="Dalin E."/>
            <person name="Tice H."/>
            <person name="Pitluck S."/>
            <person name="Chertkov O."/>
            <person name="Brettin T."/>
            <person name="Bruce D."/>
            <person name="Han C."/>
            <person name="Schmutz J."/>
            <person name="Larimer F."/>
            <person name="Land M."/>
            <person name="Hauser L."/>
            <person name="Kyrpides N."/>
            <person name="Mikhailova N."/>
            <person name="Shelobolina E."/>
            <person name="Aklujkar M."/>
            <person name="Lovley D."/>
            <person name="Richardson P."/>
        </authorList>
    </citation>
    <scope>NUCLEOTIDE SEQUENCE [LARGE SCALE GENOMIC DNA]</scope>
    <source>
        <strain evidence="8">ATCC BAA-1134 / JCM 13001 / Rf4</strain>
    </source>
</reference>
<keyword evidence="5 6" id="KW-0472">Membrane</keyword>
<evidence type="ECO:0008006" key="9">
    <source>
        <dbReference type="Google" id="ProtNLM"/>
    </source>
</evidence>
<dbReference type="PROSITE" id="PS00409">
    <property type="entry name" value="PROKAR_NTER_METHYL"/>
    <property type="match status" value="1"/>
</dbReference>
<dbReference type="Gene3D" id="3.30.700.10">
    <property type="entry name" value="Glycoprotein, Type 4 Pilin"/>
    <property type="match status" value="1"/>
</dbReference>
<dbReference type="AlphaFoldDB" id="A5G4Y3"/>
<keyword evidence="3 6" id="KW-0812">Transmembrane</keyword>
<keyword evidence="8" id="KW-1185">Reference proteome</keyword>
<organism evidence="7 8">
    <name type="scientific">Geotalea uraniireducens (strain Rf4)</name>
    <name type="common">Geobacter uraniireducens</name>
    <dbReference type="NCBI Taxonomy" id="351605"/>
    <lineage>
        <taxon>Bacteria</taxon>
        <taxon>Pseudomonadati</taxon>
        <taxon>Thermodesulfobacteriota</taxon>
        <taxon>Desulfuromonadia</taxon>
        <taxon>Geobacterales</taxon>
        <taxon>Geobacteraceae</taxon>
        <taxon>Geotalea</taxon>
    </lineage>
</organism>
<dbReference type="PANTHER" id="PTHR30093:SF44">
    <property type="entry name" value="TYPE II SECRETION SYSTEM CORE PROTEIN G"/>
    <property type="match status" value="1"/>
</dbReference>
<dbReference type="InterPro" id="IPR045584">
    <property type="entry name" value="Pilin-like"/>
</dbReference>
<evidence type="ECO:0000256" key="3">
    <source>
        <dbReference type="ARBA" id="ARBA00022692"/>
    </source>
</evidence>
<feature type="transmembrane region" description="Helical" evidence="6">
    <location>
        <begin position="12"/>
        <end position="31"/>
    </location>
</feature>
<evidence type="ECO:0000313" key="7">
    <source>
        <dbReference type="EMBL" id="ABQ26851.1"/>
    </source>
</evidence>
<keyword evidence="4 6" id="KW-1133">Transmembrane helix</keyword>
<dbReference type="SUPFAM" id="SSF54523">
    <property type="entry name" value="Pili subunits"/>
    <property type="match status" value="1"/>
</dbReference>
<dbReference type="InterPro" id="IPR012902">
    <property type="entry name" value="N_methyl_site"/>
</dbReference>
<proteinExistence type="predicted"/>
<evidence type="ECO:0000256" key="5">
    <source>
        <dbReference type="ARBA" id="ARBA00023136"/>
    </source>
</evidence>
<dbReference type="Proteomes" id="UP000006695">
    <property type="component" value="Chromosome"/>
</dbReference>
<evidence type="ECO:0000256" key="4">
    <source>
        <dbReference type="ARBA" id="ARBA00022989"/>
    </source>
</evidence>
<accession>A5G4Y3</accession>
<dbReference type="EMBL" id="CP000698">
    <property type="protein sequence ID" value="ABQ26851.1"/>
    <property type="molecule type" value="Genomic_DNA"/>
</dbReference>
<evidence type="ECO:0000256" key="6">
    <source>
        <dbReference type="SAM" id="Phobius"/>
    </source>
</evidence>
<evidence type="ECO:0000313" key="8">
    <source>
        <dbReference type="Proteomes" id="UP000006695"/>
    </source>
</evidence>
<dbReference type="HOGENOM" id="CLU_119988_0_0_7"/>
<evidence type="ECO:0000256" key="2">
    <source>
        <dbReference type="ARBA" id="ARBA00022481"/>
    </source>
</evidence>
<evidence type="ECO:0000256" key="1">
    <source>
        <dbReference type="ARBA" id="ARBA00004167"/>
    </source>
</evidence>
<comment type="subcellular location">
    <subcellularLocation>
        <location evidence="1">Membrane</location>
        <topology evidence="1">Single-pass membrane protein</topology>
    </subcellularLocation>
</comment>
<dbReference type="GO" id="GO:0016020">
    <property type="term" value="C:membrane"/>
    <property type="evidence" value="ECO:0007669"/>
    <property type="project" value="UniProtKB-SubCell"/>
</dbReference>
<protein>
    <recommendedName>
        <fullName evidence="9">Prepilin-type N-terminal cleavage/methylation domain-containing protein</fullName>
    </recommendedName>
</protein>
<dbReference type="NCBIfam" id="TIGR02532">
    <property type="entry name" value="IV_pilin_GFxxxE"/>
    <property type="match status" value="1"/>
</dbReference>
<keyword evidence="2" id="KW-0488">Methylation</keyword>
<name>A5G4Y3_GEOUR</name>
<dbReference type="KEGG" id="gur:Gura_2677"/>
<dbReference type="PANTHER" id="PTHR30093">
    <property type="entry name" value="GENERAL SECRETION PATHWAY PROTEIN G"/>
    <property type="match status" value="1"/>
</dbReference>